<sequence length="793" mass="83042">MVGVVVHVPAADGGRDGGGDGGVSGSVRVPDGLAAMPPGAELAAVLARLPLQRVCGRDTVEVMAAAYRQSCHDRAVFLATLLETGMRQPGSADGLARVEHPGEFAAEEARAALVWSRMRASATFAFAWDVHQRLPMLGEAMYAGVLDEPRARAFVQWTTELTDEQAAQIIAQLLPQAPGLLVGELIDRIKRAAIAIDPDWAERRYRRAVKGRRVEGSRNDDGSVDIRGRDLPVDRAAAAYDRIDTLARACKRAGDRRRIDHIRADLFLGMLDATFELMSDKQIITHVLNHPFTDHDDHDGDGCDDGSGGDQGDDGGGGDQGDDGSGSEQGDDGTGDDSGGHGGHGDDSGGHGSGSGSGSAGIGGGGASDGDRGSEGGGDGGGQQRPIVGPGTSSVGRASDGEGLGTSGSGEGGGSGDGDPPGGLGGVASGWSVRELRIELATLVGLNERPAEIPGWDFVPASLGRGMVAAMTDAQWRWVVCDHHGRAVDCGLTRRRPRRPPGSPSGSPSGRASDRRRRGMVEVHVSLLDLDALLACARDRDGAWTAVIHDIVNQYRAGAEPPGRSKGRGDGATGTVADAASGLDGGFRSADVAAQALRDACRRVARAGLRRVVQVRDRSCTHPACRAPATRTDQDHARRHADGGLSIAENLGSCCRHDHRLKDEGGWRVRKPAPDLTVWHSPLGHRYLNRVPPVIPPLPRPRPGVAGDRYDNPIEVNARLARIRAATARARPAGADRGHDGHDHRRGDNGGRYSHAGSNGDGGSGHAQRDGDTGRHGDPSPGRNPRRADLPPF</sequence>
<organism evidence="3 4">
    <name type="scientific">Phytoactinopolyspora alkaliphila</name>
    <dbReference type="NCBI Taxonomy" id="1783498"/>
    <lineage>
        <taxon>Bacteria</taxon>
        <taxon>Bacillati</taxon>
        <taxon>Actinomycetota</taxon>
        <taxon>Actinomycetes</taxon>
        <taxon>Jiangellales</taxon>
        <taxon>Jiangellaceae</taxon>
        <taxon>Phytoactinopolyspora</taxon>
    </lineage>
</organism>
<feature type="compositionally biased region" description="Gly residues" evidence="1">
    <location>
        <begin position="350"/>
        <end position="368"/>
    </location>
</feature>
<dbReference type="InterPro" id="IPR003615">
    <property type="entry name" value="HNH_nuc"/>
</dbReference>
<feature type="region of interest" description="Disordered" evidence="1">
    <location>
        <begin position="727"/>
        <end position="793"/>
    </location>
</feature>
<comment type="caution">
    <text evidence="3">The sequence shown here is derived from an EMBL/GenBank/DDBJ whole genome shotgun (WGS) entry which is preliminary data.</text>
</comment>
<dbReference type="EMBL" id="JAAGOB010000008">
    <property type="protein sequence ID" value="NED96903.1"/>
    <property type="molecule type" value="Genomic_DNA"/>
</dbReference>
<name>A0A6N9YPH6_9ACTN</name>
<accession>A0A6N9YPH6</accession>
<feature type="compositionally biased region" description="Gly residues" evidence="1">
    <location>
        <begin position="305"/>
        <end position="319"/>
    </location>
</feature>
<evidence type="ECO:0000313" key="4">
    <source>
        <dbReference type="Proteomes" id="UP000469185"/>
    </source>
</evidence>
<dbReference type="Proteomes" id="UP000469185">
    <property type="component" value="Unassembled WGS sequence"/>
</dbReference>
<reference evidence="3 4" key="1">
    <citation type="submission" date="2020-02" db="EMBL/GenBank/DDBJ databases">
        <authorList>
            <person name="Li X.-J."/>
            <person name="Feng X.-M."/>
        </authorList>
    </citation>
    <scope>NUCLEOTIDE SEQUENCE [LARGE SCALE GENOMIC DNA]</scope>
    <source>
        <strain evidence="3 4">CGMCC 4.7225</strain>
    </source>
</reference>
<dbReference type="RefSeq" id="WP_163819673.1">
    <property type="nucleotide sequence ID" value="NZ_JAAGOB010000008.1"/>
</dbReference>
<proteinExistence type="predicted"/>
<dbReference type="Pfam" id="PF02720">
    <property type="entry name" value="DUF222"/>
    <property type="match status" value="1"/>
</dbReference>
<dbReference type="AlphaFoldDB" id="A0A6N9YPH6"/>
<feature type="domain" description="DUF222" evidence="2">
    <location>
        <begin position="98"/>
        <end position="265"/>
    </location>
</feature>
<protein>
    <submittedName>
        <fullName evidence="3">DUF222 domain-containing protein</fullName>
    </submittedName>
</protein>
<evidence type="ECO:0000256" key="1">
    <source>
        <dbReference type="SAM" id="MobiDB-lite"/>
    </source>
</evidence>
<feature type="compositionally biased region" description="Basic and acidic residues" evidence="1">
    <location>
        <begin position="734"/>
        <end position="749"/>
    </location>
</feature>
<feature type="compositionally biased region" description="Basic and acidic residues" evidence="1">
    <location>
        <begin position="767"/>
        <end position="778"/>
    </location>
</feature>
<feature type="region of interest" description="Disordered" evidence="1">
    <location>
        <begin position="492"/>
        <end position="517"/>
    </location>
</feature>
<gene>
    <name evidence="3" type="ORF">G1H11_16475</name>
</gene>
<evidence type="ECO:0000259" key="2">
    <source>
        <dbReference type="Pfam" id="PF02720"/>
    </source>
</evidence>
<evidence type="ECO:0000313" key="3">
    <source>
        <dbReference type="EMBL" id="NED96903.1"/>
    </source>
</evidence>
<dbReference type="CDD" id="cd00085">
    <property type="entry name" value="HNHc"/>
    <property type="match status" value="1"/>
</dbReference>
<feature type="compositionally biased region" description="Gly residues" evidence="1">
    <location>
        <begin position="402"/>
        <end position="428"/>
    </location>
</feature>
<feature type="region of interest" description="Disordered" evidence="1">
    <location>
        <begin position="296"/>
        <end position="428"/>
    </location>
</feature>
<keyword evidence="4" id="KW-1185">Reference proteome</keyword>
<dbReference type="InterPro" id="IPR003870">
    <property type="entry name" value="DUF222"/>
</dbReference>